<dbReference type="VEuPathDB" id="FungiDB:SAPIO_CDS7790"/>
<protein>
    <recommendedName>
        <fullName evidence="2">BRCT domain-containing protein</fullName>
    </recommendedName>
</protein>
<evidence type="ECO:0000256" key="1">
    <source>
        <dbReference type="SAM" id="MobiDB-lite"/>
    </source>
</evidence>
<dbReference type="EMBL" id="JOWA01000110">
    <property type="protein sequence ID" value="KEZ41610.1"/>
    <property type="molecule type" value="Genomic_DNA"/>
</dbReference>
<dbReference type="OrthoDB" id="342264at2759"/>
<dbReference type="InterPro" id="IPR001357">
    <property type="entry name" value="BRCT_dom"/>
</dbReference>
<sequence length="309" mass="35509">MVRAIFKGKVLATAGSMPGQFTEENITKWTELRGGSFSQELDERVTHLLCTKEQLEKRGPRVQAALKTYKRVHLVDIDWFNLSCQANKREKERAHDLRSFLKEKRKRERRLAQYAKGEDQDGKFVNTNLFHIYRDENNFPYEVTITRDDEETGNTALRIKCQTIPLLVCSQVLPEAKGQQSKLSSTNHLLRPQRRPATTLYILFREEDWNQLGGPPLRFQDKAKVFLPIYTTSKVIVLFIFAEFPKSSMEGEPGGLVSPGHRPRGEKRAFTPSPATAQSTSLCWNPLTKQLDIQEAKEIIKRMAKDEES</sequence>
<dbReference type="GeneID" id="27726862"/>
<proteinExistence type="predicted"/>
<evidence type="ECO:0000313" key="4">
    <source>
        <dbReference type="Proteomes" id="UP000028545"/>
    </source>
</evidence>
<feature type="domain" description="BRCT" evidence="2">
    <location>
        <begin position="1"/>
        <end position="97"/>
    </location>
</feature>
<feature type="region of interest" description="Disordered" evidence="1">
    <location>
        <begin position="249"/>
        <end position="281"/>
    </location>
</feature>
<name>A0A084G2P8_PSEDA</name>
<dbReference type="AlphaFoldDB" id="A0A084G2P8"/>
<dbReference type="KEGG" id="sapo:SAPIO_CDS7790"/>
<dbReference type="SUPFAM" id="SSF52113">
    <property type="entry name" value="BRCT domain"/>
    <property type="match status" value="1"/>
</dbReference>
<dbReference type="RefSeq" id="XP_016641409.1">
    <property type="nucleotide sequence ID" value="XM_016789582.1"/>
</dbReference>
<dbReference type="PROSITE" id="PS50172">
    <property type="entry name" value="BRCT"/>
    <property type="match status" value="1"/>
</dbReference>
<dbReference type="InterPro" id="IPR036420">
    <property type="entry name" value="BRCT_dom_sf"/>
</dbReference>
<gene>
    <name evidence="3" type="ORF">SAPIO_CDS7790</name>
</gene>
<organism evidence="3 4">
    <name type="scientific">Pseudallescheria apiosperma</name>
    <name type="common">Scedosporium apiospermum</name>
    <dbReference type="NCBI Taxonomy" id="563466"/>
    <lineage>
        <taxon>Eukaryota</taxon>
        <taxon>Fungi</taxon>
        <taxon>Dikarya</taxon>
        <taxon>Ascomycota</taxon>
        <taxon>Pezizomycotina</taxon>
        <taxon>Sordariomycetes</taxon>
        <taxon>Hypocreomycetidae</taxon>
        <taxon>Microascales</taxon>
        <taxon>Microascaceae</taxon>
        <taxon>Scedosporium</taxon>
    </lineage>
</organism>
<comment type="caution">
    <text evidence="3">The sequence shown here is derived from an EMBL/GenBank/DDBJ whole genome shotgun (WGS) entry which is preliminary data.</text>
</comment>
<keyword evidence="4" id="KW-1185">Reference proteome</keyword>
<evidence type="ECO:0000313" key="3">
    <source>
        <dbReference type="EMBL" id="KEZ41610.1"/>
    </source>
</evidence>
<dbReference type="Proteomes" id="UP000028545">
    <property type="component" value="Unassembled WGS sequence"/>
</dbReference>
<evidence type="ECO:0000259" key="2">
    <source>
        <dbReference type="PROSITE" id="PS50172"/>
    </source>
</evidence>
<dbReference type="Gene3D" id="3.40.50.10190">
    <property type="entry name" value="BRCT domain"/>
    <property type="match status" value="1"/>
</dbReference>
<accession>A0A084G2P8</accession>
<dbReference type="Pfam" id="PF00533">
    <property type="entry name" value="BRCT"/>
    <property type="match status" value="1"/>
</dbReference>
<dbReference type="HOGENOM" id="CLU_900647_0_0_1"/>
<reference evidence="3 4" key="1">
    <citation type="journal article" date="2014" name="Genome Announc.">
        <title>Draft genome sequence of the pathogenic fungus Scedosporium apiospermum.</title>
        <authorList>
            <person name="Vandeputte P."/>
            <person name="Ghamrawi S."/>
            <person name="Rechenmann M."/>
            <person name="Iltis A."/>
            <person name="Giraud S."/>
            <person name="Fleury M."/>
            <person name="Thornton C."/>
            <person name="Delhaes L."/>
            <person name="Meyer W."/>
            <person name="Papon N."/>
            <person name="Bouchara J.P."/>
        </authorList>
    </citation>
    <scope>NUCLEOTIDE SEQUENCE [LARGE SCALE GENOMIC DNA]</scope>
    <source>
        <strain evidence="3 4">IHEM 14462</strain>
    </source>
</reference>